<dbReference type="Proteomes" id="UP001066276">
    <property type="component" value="Chromosome 2_2"/>
</dbReference>
<dbReference type="AlphaFoldDB" id="A0AAV7UU37"/>
<accession>A0AAV7UU37</accession>
<comment type="caution">
    <text evidence="1">The sequence shown here is derived from an EMBL/GenBank/DDBJ whole genome shotgun (WGS) entry which is preliminary data.</text>
</comment>
<feature type="non-terminal residue" evidence="1">
    <location>
        <position position="97"/>
    </location>
</feature>
<evidence type="ECO:0000313" key="2">
    <source>
        <dbReference type="Proteomes" id="UP001066276"/>
    </source>
</evidence>
<protein>
    <submittedName>
        <fullName evidence="1">Uncharacterized protein</fullName>
    </submittedName>
</protein>
<evidence type="ECO:0000313" key="1">
    <source>
        <dbReference type="EMBL" id="KAJ1192574.1"/>
    </source>
</evidence>
<sequence>MRTLRTGETVAGRSQAAYGGAEWQERHLRGQPCGGCWRWAPCSWSPGRAGCPVEGRGWQEPEAANQRLSAGRGAAVVVRPSRLWDTTVQTGFREPSL</sequence>
<keyword evidence="2" id="KW-1185">Reference proteome</keyword>
<proteinExistence type="predicted"/>
<gene>
    <name evidence="1" type="ORF">NDU88_001881</name>
</gene>
<dbReference type="EMBL" id="JANPWB010000004">
    <property type="protein sequence ID" value="KAJ1192574.1"/>
    <property type="molecule type" value="Genomic_DNA"/>
</dbReference>
<name>A0AAV7UU37_PLEWA</name>
<reference evidence="1" key="1">
    <citation type="journal article" date="2022" name="bioRxiv">
        <title>Sequencing and chromosome-scale assembly of the giantPleurodeles waltlgenome.</title>
        <authorList>
            <person name="Brown T."/>
            <person name="Elewa A."/>
            <person name="Iarovenko S."/>
            <person name="Subramanian E."/>
            <person name="Araus A.J."/>
            <person name="Petzold A."/>
            <person name="Susuki M."/>
            <person name="Suzuki K.-i.T."/>
            <person name="Hayashi T."/>
            <person name="Toyoda A."/>
            <person name="Oliveira C."/>
            <person name="Osipova E."/>
            <person name="Leigh N.D."/>
            <person name="Simon A."/>
            <person name="Yun M.H."/>
        </authorList>
    </citation>
    <scope>NUCLEOTIDE SEQUENCE</scope>
    <source>
        <strain evidence="1">20211129_DDA</strain>
        <tissue evidence="1">Liver</tissue>
    </source>
</reference>
<organism evidence="1 2">
    <name type="scientific">Pleurodeles waltl</name>
    <name type="common">Iberian ribbed newt</name>
    <dbReference type="NCBI Taxonomy" id="8319"/>
    <lineage>
        <taxon>Eukaryota</taxon>
        <taxon>Metazoa</taxon>
        <taxon>Chordata</taxon>
        <taxon>Craniata</taxon>
        <taxon>Vertebrata</taxon>
        <taxon>Euteleostomi</taxon>
        <taxon>Amphibia</taxon>
        <taxon>Batrachia</taxon>
        <taxon>Caudata</taxon>
        <taxon>Salamandroidea</taxon>
        <taxon>Salamandridae</taxon>
        <taxon>Pleurodelinae</taxon>
        <taxon>Pleurodeles</taxon>
    </lineage>
</organism>